<dbReference type="PROSITE" id="PS50011">
    <property type="entry name" value="PROTEIN_KINASE_DOM"/>
    <property type="match status" value="1"/>
</dbReference>
<gene>
    <name evidence="4" type="ORF">Cboi02_000667000</name>
</gene>
<dbReference type="EMBL" id="BSXN01004786">
    <property type="protein sequence ID" value="GME81851.1"/>
    <property type="molecule type" value="Genomic_DNA"/>
</dbReference>
<protein>
    <submittedName>
        <fullName evidence="4">Unnamed protein product</fullName>
    </submittedName>
</protein>
<feature type="region of interest" description="Disordered" evidence="2">
    <location>
        <begin position="1"/>
        <end position="60"/>
    </location>
</feature>
<evidence type="ECO:0000259" key="3">
    <source>
        <dbReference type="PROSITE" id="PS50011"/>
    </source>
</evidence>
<dbReference type="GO" id="GO:0030447">
    <property type="term" value="P:filamentous growth"/>
    <property type="evidence" value="ECO:0007669"/>
    <property type="project" value="UniProtKB-ARBA"/>
</dbReference>
<accession>A0A9W6T9H0</accession>
<dbReference type="Proteomes" id="UP001165120">
    <property type="component" value="Unassembled WGS sequence"/>
</dbReference>
<dbReference type="PROSITE" id="PS00107">
    <property type="entry name" value="PROTEIN_KINASE_ATP"/>
    <property type="match status" value="1"/>
</dbReference>
<proteinExistence type="predicted"/>
<dbReference type="Pfam" id="PF00069">
    <property type="entry name" value="Pkinase"/>
    <property type="match status" value="1"/>
</dbReference>
<dbReference type="InterPro" id="IPR017441">
    <property type="entry name" value="Protein_kinase_ATP_BS"/>
</dbReference>
<organism evidence="4 5">
    <name type="scientific">Candida boidinii</name>
    <name type="common">Yeast</name>
    <dbReference type="NCBI Taxonomy" id="5477"/>
    <lineage>
        <taxon>Eukaryota</taxon>
        <taxon>Fungi</taxon>
        <taxon>Dikarya</taxon>
        <taxon>Ascomycota</taxon>
        <taxon>Saccharomycotina</taxon>
        <taxon>Pichiomycetes</taxon>
        <taxon>Pichiales</taxon>
        <taxon>Pichiaceae</taxon>
        <taxon>Ogataea</taxon>
        <taxon>Ogataea/Candida clade</taxon>
    </lineage>
</organism>
<name>A0A9W6T9H0_CANBO</name>
<dbReference type="GO" id="GO:0004672">
    <property type="term" value="F:protein kinase activity"/>
    <property type="evidence" value="ECO:0007669"/>
    <property type="project" value="InterPro"/>
</dbReference>
<feature type="compositionally biased region" description="Basic and acidic residues" evidence="2">
    <location>
        <begin position="1"/>
        <end position="18"/>
    </location>
</feature>
<feature type="binding site" evidence="1">
    <location>
        <position position="111"/>
    </location>
    <ligand>
        <name>ATP</name>
        <dbReference type="ChEBI" id="CHEBI:30616"/>
    </ligand>
</feature>
<dbReference type="AlphaFoldDB" id="A0A9W6T9H0"/>
<keyword evidence="1" id="KW-0067">ATP-binding</keyword>
<feature type="domain" description="Protein kinase" evidence="3">
    <location>
        <begin position="82"/>
        <end position="167"/>
    </location>
</feature>
<evidence type="ECO:0000313" key="4">
    <source>
        <dbReference type="EMBL" id="GME81851.1"/>
    </source>
</evidence>
<comment type="caution">
    <text evidence="4">The sequence shown here is derived from an EMBL/GenBank/DDBJ whole genome shotgun (WGS) entry which is preliminary data.</text>
</comment>
<keyword evidence="1" id="KW-0547">Nucleotide-binding</keyword>
<evidence type="ECO:0000256" key="1">
    <source>
        <dbReference type="PROSITE-ProRule" id="PRU10141"/>
    </source>
</evidence>
<evidence type="ECO:0000313" key="5">
    <source>
        <dbReference type="Proteomes" id="UP001165120"/>
    </source>
</evidence>
<keyword evidence="5" id="KW-1185">Reference proteome</keyword>
<dbReference type="InterPro" id="IPR000719">
    <property type="entry name" value="Prot_kinase_dom"/>
</dbReference>
<dbReference type="InterPro" id="IPR011009">
    <property type="entry name" value="Kinase-like_dom_sf"/>
</dbReference>
<reference evidence="4" key="1">
    <citation type="submission" date="2023-04" db="EMBL/GenBank/DDBJ databases">
        <title>Candida boidinii NBRC 10035.</title>
        <authorList>
            <person name="Ichikawa N."/>
            <person name="Sato H."/>
            <person name="Tonouchi N."/>
        </authorList>
    </citation>
    <scope>NUCLEOTIDE SEQUENCE</scope>
    <source>
        <strain evidence="4">NBRC 10035</strain>
    </source>
</reference>
<sequence>MVELKKFFRPTKKTDSGKNRSSSSHHLSNGLTSLNSRDSSHNHSQVDLSSPTFTHDSNNNMIVKPDPKFWDDLEGSLSKKYGKLGKVLGSGAGGSVRLITRESDGITFAVKEFVPRRPNESVKEYAKKCTAEFCIGSTLHHPNVIKTLDIISEHNQCSVFTFGWFSA</sequence>
<dbReference type="SUPFAM" id="SSF56112">
    <property type="entry name" value="Protein kinase-like (PK-like)"/>
    <property type="match status" value="1"/>
</dbReference>
<feature type="compositionally biased region" description="Polar residues" evidence="2">
    <location>
        <begin position="19"/>
        <end position="60"/>
    </location>
</feature>
<dbReference type="GO" id="GO:0005524">
    <property type="term" value="F:ATP binding"/>
    <property type="evidence" value="ECO:0007669"/>
    <property type="project" value="UniProtKB-UniRule"/>
</dbReference>
<dbReference type="Gene3D" id="3.30.200.20">
    <property type="entry name" value="Phosphorylase Kinase, domain 1"/>
    <property type="match status" value="1"/>
</dbReference>
<evidence type="ECO:0000256" key="2">
    <source>
        <dbReference type="SAM" id="MobiDB-lite"/>
    </source>
</evidence>